<dbReference type="GO" id="GO:0005634">
    <property type="term" value="C:nucleus"/>
    <property type="evidence" value="ECO:0007669"/>
    <property type="project" value="UniProtKB-SubCell"/>
</dbReference>
<proteinExistence type="inferred from homology"/>
<reference evidence="3 4" key="1">
    <citation type="submission" date="2019-01" db="EMBL/GenBank/DDBJ databases">
        <title>Sequencing of cultivated peanut Arachis hypogaea provides insights into genome evolution and oil improvement.</title>
        <authorList>
            <person name="Chen X."/>
        </authorList>
    </citation>
    <scope>NUCLEOTIDE SEQUENCE [LARGE SCALE GENOMIC DNA]</scope>
    <source>
        <strain evidence="4">cv. Fuhuasheng</strain>
        <tissue evidence="3">Leaves</tissue>
    </source>
</reference>
<feature type="region of interest" description="Disordered" evidence="2">
    <location>
        <begin position="113"/>
        <end position="198"/>
    </location>
</feature>
<keyword evidence="1" id="KW-0539">Nucleus</keyword>
<dbReference type="PANTHER" id="PTHR31669:SF251">
    <property type="entry name" value="PROTEIN FAR1-RELATED SEQUENCE"/>
    <property type="match status" value="1"/>
</dbReference>
<dbReference type="Proteomes" id="UP000289738">
    <property type="component" value="Chromosome B01"/>
</dbReference>
<dbReference type="GO" id="GO:0006355">
    <property type="term" value="P:regulation of DNA-templated transcription"/>
    <property type="evidence" value="ECO:0007669"/>
    <property type="project" value="UniProtKB-UniRule"/>
</dbReference>
<organism evidence="3 4">
    <name type="scientific">Arachis hypogaea</name>
    <name type="common">Peanut</name>
    <dbReference type="NCBI Taxonomy" id="3818"/>
    <lineage>
        <taxon>Eukaryota</taxon>
        <taxon>Viridiplantae</taxon>
        <taxon>Streptophyta</taxon>
        <taxon>Embryophyta</taxon>
        <taxon>Tracheophyta</taxon>
        <taxon>Spermatophyta</taxon>
        <taxon>Magnoliopsida</taxon>
        <taxon>eudicotyledons</taxon>
        <taxon>Gunneridae</taxon>
        <taxon>Pentapetalae</taxon>
        <taxon>rosids</taxon>
        <taxon>fabids</taxon>
        <taxon>Fabales</taxon>
        <taxon>Fabaceae</taxon>
        <taxon>Papilionoideae</taxon>
        <taxon>50 kb inversion clade</taxon>
        <taxon>dalbergioids sensu lato</taxon>
        <taxon>Dalbergieae</taxon>
        <taxon>Pterocarpus clade</taxon>
        <taxon>Arachis</taxon>
    </lineage>
</organism>
<accession>A0A445AZL9</accession>
<keyword evidence="1" id="KW-0479">Metal-binding</keyword>
<evidence type="ECO:0000313" key="3">
    <source>
        <dbReference type="EMBL" id="RYR31840.1"/>
    </source>
</evidence>
<feature type="compositionally biased region" description="Basic and acidic residues" evidence="2">
    <location>
        <begin position="152"/>
        <end position="170"/>
    </location>
</feature>
<sequence>MMCQCQRWDSYGISCSHMFCLLKREQIKELPETLVLKRWTKDVKKIDDDQGNINGKQDEERSILMWIGALSVASSRMIYLGGKKLSHFCYTMNEICRVTKDLEVKLEQTISPEKGNKVGDLSDAKSKGAPKVSEKMKIKDDNYNQTGHTKRKCIERTAEKDVQHNDRMVSEDEFEDGVQSVSIPNYQGIQNTPQSNKE</sequence>
<protein>
    <recommendedName>
        <fullName evidence="1">Protein FAR1-RELATED SEQUENCE</fullName>
    </recommendedName>
</protein>
<evidence type="ECO:0000256" key="2">
    <source>
        <dbReference type="SAM" id="MobiDB-lite"/>
    </source>
</evidence>
<evidence type="ECO:0000313" key="4">
    <source>
        <dbReference type="Proteomes" id="UP000289738"/>
    </source>
</evidence>
<feature type="compositionally biased region" description="Basic and acidic residues" evidence="2">
    <location>
        <begin position="114"/>
        <end position="142"/>
    </location>
</feature>
<feature type="compositionally biased region" description="Polar residues" evidence="2">
    <location>
        <begin position="179"/>
        <end position="198"/>
    </location>
</feature>
<keyword evidence="4" id="KW-1185">Reference proteome</keyword>
<dbReference type="PANTHER" id="PTHR31669">
    <property type="entry name" value="PROTEIN FAR1-RELATED SEQUENCE 10-RELATED"/>
    <property type="match status" value="1"/>
</dbReference>
<evidence type="ECO:0000256" key="1">
    <source>
        <dbReference type="RuleBase" id="RU367018"/>
    </source>
</evidence>
<comment type="function">
    <text evidence="1">Putative transcription activator involved in regulating light control of development.</text>
</comment>
<dbReference type="AlphaFoldDB" id="A0A445AZL9"/>
<dbReference type="InterPro" id="IPR031052">
    <property type="entry name" value="FHY3/FAR1"/>
</dbReference>
<name>A0A445AZL9_ARAHY</name>
<comment type="caution">
    <text evidence="3">The sequence shown here is derived from an EMBL/GenBank/DDBJ whole genome shotgun (WGS) entry which is preliminary data.</text>
</comment>
<comment type="subcellular location">
    <subcellularLocation>
        <location evidence="1">Nucleus</location>
    </subcellularLocation>
</comment>
<keyword evidence="1" id="KW-0863">Zinc-finger</keyword>
<keyword evidence="1" id="KW-0862">Zinc</keyword>
<dbReference type="GO" id="GO:0008270">
    <property type="term" value="F:zinc ion binding"/>
    <property type="evidence" value="ECO:0007669"/>
    <property type="project" value="UniProtKB-UniRule"/>
</dbReference>
<dbReference type="EMBL" id="SDMP01000011">
    <property type="protein sequence ID" value="RYR31840.1"/>
    <property type="molecule type" value="Genomic_DNA"/>
</dbReference>
<gene>
    <name evidence="3" type="ORF">Ahy_B01g056763</name>
</gene>
<comment type="similarity">
    <text evidence="1">Belongs to the FHY3/FAR1 family.</text>
</comment>